<name>X1PWA5_9ZZZZ</name>
<comment type="caution">
    <text evidence="4">The sequence shown here is derived from an EMBL/GenBank/DDBJ whole genome shotgun (WGS) entry which is preliminary data.</text>
</comment>
<proteinExistence type="predicted"/>
<dbReference type="AlphaFoldDB" id="X1PWA5"/>
<dbReference type="PANTHER" id="PTHR30349">
    <property type="entry name" value="PHAGE INTEGRASE-RELATED"/>
    <property type="match status" value="1"/>
</dbReference>
<evidence type="ECO:0000256" key="1">
    <source>
        <dbReference type="ARBA" id="ARBA00023125"/>
    </source>
</evidence>
<dbReference type="GO" id="GO:0006310">
    <property type="term" value="P:DNA recombination"/>
    <property type="evidence" value="ECO:0007669"/>
    <property type="project" value="UniProtKB-KW"/>
</dbReference>
<dbReference type="EMBL" id="BARV01032547">
    <property type="protein sequence ID" value="GAI35244.1"/>
    <property type="molecule type" value="Genomic_DNA"/>
</dbReference>
<evidence type="ECO:0000256" key="2">
    <source>
        <dbReference type="ARBA" id="ARBA00023172"/>
    </source>
</evidence>
<dbReference type="CDD" id="cd00397">
    <property type="entry name" value="DNA_BRE_C"/>
    <property type="match status" value="1"/>
</dbReference>
<feature type="non-terminal residue" evidence="4">
    <location>
        <position position="1"/>
    </location>
</feature>
<feature type="domain" description="Tyr recombinase" evidence="3">
    <location>
        <begin position="1"/>
        <end position="163"/>
    </location>
</feature>
<dbReference type="GO" id="GO:0015074">
    <property type="term" value="P:DNA integration"/>
    <property type="evidence" value="ECO:0007669"/>
    <property type="project" value="InterPro"/>
</dbReference>
<accession>X1PWA5</accession>
<evidence type="ECO:0000259" key="3">
    <source>
        <dbReference type="PROSITE" id="PS51898"/>
    </source>
</evidence>
<dbReference type="InterPro" id="IPR011010">
    <property type="entry name" value="DNA_brk_join_enz"/>
</dbReference>
<protein>
    <recommendedName>
        <fullName evidence="3">Tyr recombinase domain-containing protein</fullName>
    </recommendedName>
</protein>
<dbReference type="PANTHER" id="PTHR30349:SF41">
    <property type="entry name" value="INTEGRASE_RECOMBINASE PROTEIN MJ0367-RELATED"/>
    <property type="match status" value="1"/>
</dbReference>
<dbReference type="InterPro" id="IPR002104">
    <property type="entry name" value="Integrase_catalytic"/>
</dbReference>
<dbReference type="GO" id="GO:0003677">
    <property type="term" value="F:DNA binding"/>
    <property type="evidence" value="ECO:0007669"/>
    <property type="project" value="UniProtKB-KW"/>
</dbReference>
<dbReference type="InterPro" id="IPR013762">
    <property type="entry name" value="Integrase-like_cat_sf"/>
</dbReference>
<evidence type="ECO:0000313" key="4">
    <source>
        <dbReference type="EMBL" id="GAI35244.1"/>
    </source>
</evidence>
<dbReference type="PROSITE" id="PS51898">
    <property type="entry name" value="TYR_RECOMBINASE"/>
    <property type="match status" value="1"/>
</dbReference>
<gene>
    <name evidence="4" type="ORF">S06H3_51302</name>
</gene>
<organism evidence="4">
    <name type="scientific">marine sediment metagenome</name>
    <dbReference type="NCBI Taxonomy" id="412755"/>
    <lineage>
        <taxon>unclassified sequences</taxon>
        <taxon>metagenomes</taxon>
        <taxon>ecological metagenomes</taxon>
    </lineage>
</organism>
<dbReference type="InterPro" id="IPR050090">
    <property type="entry name" value="Tyrosine_recombinase_XerCD"/>
</dbReference>
<dbReference type="SUPFAM" id="SSF56349">
    <property type="entry name" value="DNA breaking-rejoining enzymes"/>
    <property type="match status" value="1"/>
</dbReference>
<keyword evidence="2" id="KW-0233">DNA recombination</keyword>
<dbReference type="Pfam" id="PF00589">
    <property type="entry name" value="Phage_integrase"/>
    <property type="match status" value="1"/>
</dbReference>
<dbReference type="Gene3D" id="1.10.443.10">
    <property type="entry name" value="Intergrase catalytic core"/>
    <property type="match status" value="1"/>
</dbReference>
<reference evidence="4" key="1">
    <citation type="journal article" date="2014" name="Front. Microbiol.">
        <title>High frequency of phylogenetically diverse reductive dehalogenase-homologous genes in deep subseafloor sedimentary metagenomes.</title>
        <authorList>
            <person name="Kawai M."/>
            <person name="Futagami T."/>
            <person name="Toyoda A."/>
            <person name="Takaki Y."/>
            <person name="Nishi S."/>
            <person name="Hori S."/>
            <person name="Arai W."/>
            <person name="Tsubouchi T."/>
            <person name="Morono Y."/>
            <person name="Uchiyama I."/>
            <person name="Ito T."/>
            <person name="Fujiyama A."/>
            <person name="Inagaki F."/>
            <person name="Takami H."/>
        </authorList>
    </citation>
    <scope>NUCLEOTIDE SEQUENCE</scope>
    <source>
        <strain evidence="4">Expedition CK06-06</strain>
    </source>
</reference>
<keyword evidence="1" id="KW-0238">DNA-binding</keyword>
<sequence length="171" mass="20293">VWHRALLILMLDTGIRVGELVQLKASDLWYMDSPIAMLDIRKEIAKRHEPRSIPVTSRLHDKILFLHNIRWNLDHPLDEHYAFHGRAWDVPLSCRTIQRIVKFHGHHALHRRVWPHMLRHTFATRLMRKCSIRVVQQLLGHASLQSTQIYTHPNHQDLQKAIDSLNERDDK</sequence>